<dbReference type="Gene3D" id="3.90.1690.10">
    <property type="entry name" value="phage-related protein like domain"/>
    <property type="match status" value="1"/>
</dbReference>
<gene>
    <name evidence="1" type="ORF">Csp1_25650</name>
</gene>
<dbReference type="InterPro" id="IPR049995">
    <property type="entry name" value="Capsid_mycobact-type"/>
</dbReference>
<sequence>MTFYPGSAGLTGNLLTVDMALRNPTHIEQRVADIAERDLLVDSVFTEGGPVEGGAVIYSEIDEKDLYTDTDVADRAPGDEYIIVNSTDREPRVARVQDFGGKFAITDEARDRNDTVELDNATTRLANTITRKVNQRVIATLTAAISKANVYSRTSGWDKVILDGVPDTITAPALRPSADLATLTAAAEKLDIGIEYTRLLVSPDGHRDLRIAYGTGLKAMLDDFGIDLLVSNSVPADRAFLVDPKQLGFVRYERPLTVTTWRDEATRTTWVQGYCLPTMGITLPAALGVVIGTNL</sequence>
<name>A0A2Z3Z135_9CORY</name>
<reference evidence="2" key="1">
    <citation type="submission" date="2017-11" db="EMBL/GenBank/DDBJ databases">
        <title>Otitis media/interna in a cat caused by the recently described species Corynebacterium provencense.</title>
        <authorList>
            <person name="Kittl S."/>
            <person name="Brodard I."/>
            <person name="Rychener L."/>
            <person name="Jores J."/>
            <person name="Roosje P."/>
            <person name="Gobeli Brawand S."/>
        </authorList>
    </citation>
    <scope>NUCLEOTIDE SEQUENCE [LARGE SCALE GENOMIC DNA]</scope>
    <source>
        <strain evidence="2">17KM38</strain>
    </source>
</reference>
<dbReference type="RefSeq" id="WP_110482257.1">
    <property type="nucleotide sequence ID" value="NZ_CP024988.1"/>
</dbReference>
<dbReference type="STRING" id="1737425.GCA_900049755_01329"/>
<evidence type="ECO:0000313" key="1">
    <source>
        <dbReference type="EMBL" id="AWT27313.1"/>
    </source>
</evidence>
<proteinExistence type="predicted"/>
<dbReference type="Pfam" id="PF25209">
    <property type="entry name" value="Phage_capsid_4"/>
    <property type="match status" value="1"/>
</dbReference>
<dbReference type="EMBL" id="CP024988">
    <property type="protein sequence ID" value="AWT27313.1"/>
    <property type="molecule type" value="Genomic_DNA"/>
</dbReference>
<keyword evidence="2" id="KW-1185">Reference proteome</keyword>
<dbReference type="AlphaFoldDB" id="A0A2Z3Z135"/>
<evidence type="ECO:0008006" key="3">
    <source>
        <dbReference type="Google" id="ProtNLM"/>
    </source>
</evidence>
<protein>
    <recommendedName>
        <fullName evidence="3">Phage major capsid protein E</fullName>
    </recommendedName>
</protein>
<accession>A0A2Z3Z135</accession>
<organism evidence="1 2">
    <name type="scientific">Corynebacterium provencense</name>
    <dbReference type="NCBI Taxonomy" id="1737425"/>
    <lineage>
        <taxon>Bacteria</taxon>
        <taxon>Bacillati</taxon>
        <taxon>Actinomycetota</taxon>
        <taxon>Actinomycetes</taxon>
        <taxon>Mycobacteriales</taxon>
        <taxon>Corynebacteriaceae</taxon>
        <taxon>Corynebacterium</taxon>
    </lineage>
</organism>
<dbReference type="InterPro" id="IPR053738">
    <property type="entry name" value="Lambda_capsid_assembly"/>
</dbReference>
<dbReference type="KEGG" id="cpre:Csp1_25650"/>
<dbReference type="OrthoDB" id="4367863at2"/>
<evidence type="ECO:0000313" key="2">
    <source>
        <dbReference type="Proteomes" id="UP000247696"/>
    </source>
</evidence>
<dbReference type="Proteomes" id="UP000247696">
    <property type="component" value="Chromosome"/>
</dbReference>
<dbReference type="NCBIfam" id="NF042926">
    <property type="entry name" value="capsid_Caudo_1"/>
    <property type="match status" value="1"/>
</dbReference>